<evidence type="ECO:0000256" key="1">
    <source>
        <dbReference type="SAM" id="MobiDB-lite"/>
    </source>
</evidence>
<dbReference type="RefSeq" id="WP_379587823.1">
    <property type="nucleotide sequence ID" value="NZ_JBHSQW010000044.1"/>
</dbReference>
<evidence type="ECO:0000313" key="2">
    <source>
        <dbReference type="EMBL" id="MFC5996946.1"/>
    </source>
</evidence>
<reference evidence="3" key="1">
    <citation type="journal article" date="2019" name="Int. J. Syst. Evol. Microbiol.">
        <title>The Global Catalogue of Microorganisms (GCM) 10K type strain sequencing project: providing services to taxonomists for standard genome sequencing and annotation.</title>
        <authorList>
            <consortium name="The Broad Institute Genomics Platform"/>
            <consortium name="The Broad Institute Genome Sequencing Center for Infectious Disease"/>
            <person name="Wu L."/>
            <person name="Ma J."/>
        </authorList>
    </citation>
    <scope>NUCLEOTIDE SEQUENCE [LARGE SCALE GENOMIC DNA]</scope>
    <source>
        <strain evidence="3">CCM 8391</strain>
    </source>
</reference>
<sequence>MAEFVRPTQAFVCVDTDGVKRRFDPTMLLLVGHWAIEGREDLFAPARDVDQVERERVTAVGPRPVEQATAAPGERRATRRPRRKTDEPDED</sequence>
<keyword evidence="3" id="KW-1185">Reference proteome</keyword>
<feature type="region of interest" description="Disordered" evidence="1">
    <location>
        <begin position="54"/>
        <end position="91"/>
    </location>
</feature>
<comment type="caution">
    <text evidence="2">The sequence shown here is derived from an EMBL/GenBank/DDBJ whole genome shotgun (WGS) entry which is preliminary data.</text>
</comment>
<accession>A0ABW1J849</accession>
<protein>
    <submittedName>
        <fullName evidence="2">Uncharacterized protein</fullName>
    </submittedName>
</protein>
<proteinExistence type="predicted"/>
<organism evidence="2 3">
    <name type="scientific">Pseudonocardia hispaniensis</name>
    <dbReference type="NCBI Taxonomy" id="904933"/>
    <lineage>
        <taxon>Bacteria</taxon>
        <taxon>Bacillati</taxon>
        <taxon>Actinomycetota</taxon>
        <taxon>Actinomycetes</taxon>
        <taxon>Pseudonocardiales</taxon>
        <taxon>Pseudonocardiaceae</taxon>
        <taxon>Pseudonocardia</taxon>
    </lineage>
</organism>
<evidence type="ECO:0000313" key="3">
    <source>
        <dbReference type="Proteomes" id="UP001596302"/>
    </source>
</evidence>
<name>A0ABW1J849_9PSEU</name>
<gene>
    <name evidence="2" type="ORF">ACFQE5_22300</name>
</gene>
<dbReference type="Proteomes" id="UP001596302">
    <property type="component" value="Unassembled WGS sequence"/>
</dbReference>
<dbReference type="EMBL" id="JBHSQW010000044">
    <property type="protein sequence ID" value="MFC5996946.1"/>
    <property type="molecule type" value="Genomic_DNA"/>
</dbReference>